<dbReference type="CDD" id="cd04301">
    <property type="entry name" value="NAT_SF"/>
    <property type="match status" value="1"/>
</dbReference>
<dbReference type="GeneID" id="63751085"/>
<organism evidence="2 3">
    <name type="scientific">Aspergillus wentii DTO 134E9</name>
    <dbReference type="NCBI Taxonomy" id="1073089"/>
    <lineage>
        <taxon>Eukaryota</taxon>
        <taxon>Fungi</taxon>
        <taxon>Dikarya</taxon>
        <taxon>Ascomycota</taxon>
        <taxon>Pezizomycotina</taxon>
        <taxon>Eurotiomycetes</taxon>
        <taxon>Eurotiomycetidae</taxon>
        <taxon>Eurotiales</taxon>
        <taxon>Aspergillaceae</taxon>
        <taxon>Aspergillus</taxon>
        <taxon>Aspergillus subgen. Cremei</taxon>
    </lineage>
</organism>
<dbReference type="InterPro" id="IPR000182">
    <property type="entry name" value="GNAT_dom"/>
</dbReference>
<dbReference type="Proteomes" id="UP000184383">
    <property type="component" value="Unassembled WGS sequence"/>
</dbReference>
<evidence type="ECO:0000313" key="3">
    <source>
        <dbReference type="Proteomes" id="UP000184383"/>
    </source>
</evidence>
<dbReference type="SUPFAM" id="SSF55729">
    <property type="entry name" value="Acyl-CoA N-acyltransferases (Nat)"/>
    <property type="match status" value="1"/>
</dbReference>
<dbReference type="AlphaFoldDB" id="A0A1L9RJ25"/>
<dbReference type="EMBL" id="KV878212">
    <property type="protein sequence ID" value="OJJ34936.1"/>
    <property type="molecule type" value="Genomic_DNA"/>
</dbReference>
<proteinExistence type="predicted"/>
<name>A0A1L9RJ25_ASPWE</name>
<dbReference type="Pfam" id="PF00583">
    <property type="entry name" value="Acetyltransf_1"/>
    <property type="match status" value="1"/>
</dbReference>
<dbReference type="GO" id="GO:0016747">
    <property type="term" value="F:acyltransferase activity, transferring groups other than amino-acyl groups"/>
    <property type="evidence" value="ECO:0007669"/>
    <property type="project" value="InterPro"/>
</dbReference>
<dbReference type="RefSeq" id="XP_040688612.1">
    <property type="nucleotide sequence ID" value="XM_040835237.1"/>
</dbReference>
<evidence type="ECO:0000259" key="1">
    <source>
        <dbReference type="Pfam" id="PF00583"/>
    </source>
</evidence>
<gene>
    <name evidence="2" type="ORF">ASPWEDRAFT_40060</name>
</gene>
<feature type="domain" description="N-acetyltransferase" evidence="1">
    <location>
        <begin position="173"/>
        <end position="227"/>
    </location>
</feature>
<sequence>MAISCEVDINHQAFFDGTAHPDGTQSLFIPNIEYPVVFLDMEDEKTRLHHHETVEGYCHNLEIHIKKEAEEEQSRRQRARTVYLEGARTPPEPNPNVPRANVYLRPVEITDIPELISIYNWYAHHTTLSVDVEAVDEAEALQRIEDCRSQRLPFIVAAECRAGPVRDPNATPERILGYALATDTLGQRSTGRFTVELELFVRNEFQRRGIGRCLMDKLLEVCDATHIPKRGYFFRNNAEEETGYDSGGRRRLARLLFTISYPNDDRYRYQWVQEWLEREYQFKQQGLLKGARIKFETFLDVSYLVRNVGYSEGGSSKVRF</sequence>
<dbReference type="OrthoDB" id="2129362at2759"/>
<dbReference type="InterPro" id="IPR016181">
    <property type="entry name" value="Acyl_CoA_acyltransferase"/>
</dbReference>
<evidence type="ECO:0000313" key="2">
    <source>
        <dbReference type="EMBL" id="OJJ34936.1"/>
    </source>
</evidence>
<accession>A0A1L9RJ25</accession>
<keyword evidence="3" id="KW-1185">Reference proteome</keyword>
<reference evidence="3" key="1">
    <citation type="journal article" date="2017" name="Genome Biol.">
        <title>Comparative genomics reveals high biological diversity and specific adaptations in the industrially and medically important fungal genus Aspergillus.</title>
        <authorList>
            <person name="de Vries R.P."/>
            <person name="Riley R."/>
            <person name="Wiebenga A."/>
            <person name="Aguilar-Osorio G."/>
            <person name="Amillis S."/>
            <person name="Uchima C.A."/>
            <person name="Anderluh G."/>
            <person name="Asadollahi M."/>
            <person name="Askin M."/>
            <person name="Barry K."/>
            <person name="Battaglia E."/>
            <person name="Bayram O."/>
            <person name="Benocci T."/>
            <person name="Braus-Stromeyer S.A."/>
            <person name="Caldana C."/>
            <person name="Canovas D."/>
            <person name="Cerqueira G.C."/>
            <person name="Chen F."/>
            <person name="Chen W."/>
            <person name="Choi C."/>
            <person name="Clum A."/>
            <person name="Dos Santos R.A."/>
            <person name="Damasio A.R."/>
            <person name="Diallinas G."/>
            <person name="Emri T."/>
            <person name="Fekete E."/>
            <person name="Flipphi M."/>
            <person name="Freyberg S."/>
            <person name="Gallo A."/>
            <person name="Gournas C."/>
            <person name="Habgood R."/>
            <person name="Hainaut M."/>
            <person name="Harispe M.L."/>
            <person name="Henrissat B."/>
            <person name="Hilden K.S."/>
            <person name="Hope R."/>
            <person name="Hossain A."/>
            <person name="Karabika E."/>
            <person name="Karaffa L."/>
            <person name="Karanyi Z."/>
            <person name="Krasevec N."/>
            <person name="Kuo A."/>
            <person name="Kusch H."/>
            <person name="LaButti K."/>
            <person name="Lagendijk E.L."/>
            <person name="Lapidus A."/>
            <person name="Levasseur A."/>
            <person name="Lindquist E."/>
            <person name="Lipzen A."/>
            <person name="Logrieco A.F."/>
            <person name="MacCabe A."/>
            <person name="Maekelae M.R."/>
            <person name="Malavazi I."/>
            <person name="Melin P."/>
            <person name="Meyer V."/>
            <person name="Mielnichuk N."/>
            <person name="Miskei M."/>
            <person name="Molnar A.P."/>
            <person name="Mule G."/>
            <person name="Ngan C.Y."/>
            <person name="Orejas M."/>
            <person name="Orosz E."/>
            <person name="Ouedraogo J.P."/>
            <person name="Overkamp K.M."/>
            <person name="Park H.-S."/>
            <person name="Perrone G."/>
            <person name="Piumi F."/>
            <person name="Punt P.J."/>
            <person name="Ram A.F."/>
            <person name="Ramon A."/>
            <person name="Rauscher S."/>
            <person name="Record E."/>
            <person name="Riano-Pachon D.M."/>
            <person name="Robert V."/>
            <person name="Roehrig J."/>
            <person name="Ruller R."/>
            <person name="Salamov A."/>
            <person name="Salih N.S."/>
            <person name="Samson R.A."/>
            <person name="Sandor E."/>
            <person name="Sanguinetti M."/>
            <person name="Schuetze T."/>
            <person name="Sepcic K."/>
            <person name="Shelest E."/>
            <person name="Sherlock G."/>
            <person name="Sophianopoulou V."/>
            <person name="Squina F.M."/>
            <person name="Sun H."/>
            <person name="Susca A."/>
            <person name="Todd R.B."/>
            <person name="Tsang A."/>
            <person name="Unkles S.E."/>
            <person name="van de Wiele N."/>
            <person name="van Rossen-Uffink D."/>
            <person name="Oliveira J.V."/>
            <person name="Vesth T.C."/>
            <person name="Visser J."/>
            <person name="Yu J.-H."/>
            <person name="Zhou M."/>
            <person name="Andersen M.R."/>
            <person name="Archer D.B."/>
            <person name="Baker S.E."/>
            <person name="Benoit I."/>
            <person name="Brakhage A.A."/>
            <person name="Braus G.H."/>
            <person name="Fischer R."/>
            <person name="Frisvad J.C."/>
            <person name="Goldman G.H."/>
            <person name="Houbraken J."/>
            <person name="Oakley B."/>
            <person name="Pocsi I."/>
            <person name="Scazzocchio C."/>
            <person name="Seiboth B."/>
            <person name="vanKuyk P.A."/>
            <person name="Wortman J."/>
            <person name="Dyer P.S."/>
            <person name="Grigoriev I.V."/>
        </authorList>
    </citation>
    <scope>NUCLEOTIDE SEQUENCE [LARGE SCALE GENOMIC DNA]</scope>
    <source>
        <strain evidence="3">DTO 134E9</strain>
    </source>
</reference>
<dbReference type="VEuPathDB" id="FungiDB:ASPWEDRAFT_40060"/>
<dbReference type="Gene3D" id="3.40.630.30">
    <property type="match status" value="1"/>
</dbReference>
<protein>
    <recommendedName>
        <fullName evidence="1">N-acetyltransferase domain-containing protein</fullName>
    </recommendedName>
</protein>